<accession>A0ABU1I8A9</accession>
<reference evidence="2 3" key="1">
    <citation type="submission" date="2023-08" db="EMBL/GenBank/DDBJ databases">
        <title>Functional and genomic diversity of the sorghum phyllosphere microbiome.</title>
        <authorList>
            <person name="Shade A."/>
        </authorList>
    </citation>
    <scope>NUCLEOTIDE SEQUENCE [LARGE SCALE GENOMIC DNA]</scope>
    <source>
        <strain evidence="2 3">SORGH_AS_0335</strain>
    </source>
</reference>
<protein>
    <recommendedName>
        <fullName evidence="4">Serine/threonine protein kinase</fullName>
    </recommendedName>
</protein>
<gene>
    <name evidence="2" type="ORF">QE399_001146</name>
</gene>
<feature type="region of interest" description="Disordered" evidence="1">
    <location>
        <begin position="1"/>
        <end position="118"/>
    </location>
</feature>
<sequence>MRTPPDSPLHATEQPGIDRSDDPNAELPEGDDINDRLSAEDDVSDSLNDVSAHAFDDMPQDGPLNFDDGTDMGHPRGNTTRAGGTWEAEGSDSGDLAPPAELLSDRNGPSDPEGRRQR</sequence>
<name>A0ABU1I8A9_9BURK</name>
<evidence type="ECO:0008006" key="4">
    <source>
        <dbReference type="Google" id="ProtNLM"/>
    </source>
</evidence>
<comment type="caution">
    <text evidence="2">The sequence shown here is derived from an EMBL/GenBank/DDBJ whole genome shotgun (WGS) entry which is preliminary data.</text>
</comment>
<evidence type="ECO:0000256" key="1">
    <source>
        <dbReference type="SAM" id="MobiDB-lite"/>
    </source>
</evidence>
<evidence type="ECO:0000313" key="3">
    <source>
        <dbReference type="Proteomes" id="UP001267710"/>
    </source>
</evidence>
<evidence type="ECO:0000313" key="2">
    <source>
        <dbReference type="EMBL" id="MDR6213457.1"/>
    </source>
</evidence>
<dbReference type="EMBL" id="JAVIZX010000001">
    <property type="protein sequence ID" value="MDR6213457.1"/>
    <property type="molecule type" value="Genomic_DNA"/>
</dbReference>
<keyword evidence="3" id="KW-1185">Reference proteome</keyword>
<dbReference type="RefSeq" id="WP_309826966.1">
    <property type="nucleotide sequence ID" value="NZ_JAVIZX010000001.1"/>
</dbReference>
<dbReference type="Proteomes" id="UP001267710">
    <property type="component" value="Unassembled WGS sequence"/>
</dbReference>
<organism evidence="2 3">
    <name type="scientific">Paracidovorax wautersii</name>
    <dbReference type="NCBI Taxonomy" id="1177982"/>
    <lineage>
        <taxon>Bacteria</taxon>
        <taxon>Pseudomonadati</taxon>
        <taxon>Pseudomonadota</taxon>
        <taxon>Betaproteobacteria</taxon>
        <taxon>Burkholderiales</taxon>
        <taxon>Comamonadaceae</taxon>
        <taxon>Paracidovorax</taxon>
    </lineage>
</organism>
<proteinExistence type="predicted"/>